<dbReference type="EMBL" id="UPHU01000001">
    <property type="protein sequence ID" value="VBA49306.1"/>
    <property type="molecule type" value="Genomic_DNA"/>
</dbReference>
<feature type="chain" id="PRO_5019847759" description="Phosphatidylinositol diacylglycerol-lyase" evidence="5">
    <location>
        <begin position="29"/>
        <end position="481"/>
    </location>
</feature>
<organism evidence="6 7">
    <name type="scientific">Mycobacterium pseudokansasii</name>
    <dbReference type="NCBI Taxonomy" id="2341080"/>
    <lineage>
        <taxon>Bacteria</taxon>
        <taxon>Bacillati</taxon>
        <taxon>Actinomycetota</taxon>
        <taxon>Actinomycetes</taxon>
        <taxon>Mycobacteriales</taxon>
        <taxon>Mycobacteriaceae</taxon>
        <taxon>Mycobacterium</taxon>
    </lineage>
</organism>
<dbReference type="AlphaFoldDB" id="A0A498QQE8"/>
<keyword evidence="4" id="KW-0472">Membrane</keyword>
<dbReference type="InterPro" id="IPR017946">
    <property type="entry name" value="PLC-like_Pdiesterase_TIM-brl"/>
</dbReference>
<keyword evidence="2" id="KW-0812">Transmembrane</keyword>
<dbReference type="GO" id="GO:0016020">
    <property type="term" value="C:membrane"/>
    <property type="evidence" value="ECO:0007669"/>
    <property type="project" value="UniProtKB-SubCell"/>
</dbReference>
<dbReference type="GO" id="GO:0006629">
    <property type="term" value="P:lipid metabolic process"/>
    <property type="evidence" value="ECO:0007669"/>
    <property type="project" value="InterPro"/>
</dbReference>
<comment type="subcellular location">
    <subcellularLocation>
        <location evidence="1">Membrane</location>
    </subcellularLocation>
</comment>
<evidence type="ECO:0000313" key="7">
    <source>
        <dbReference type="Proteomes" id="UP000268285"/>
    </source>
</evidence>
<name>A0A498QQE8_9MYCO</name>
<evidence type="ECO:0000256" key="5">
    <source>
        <dbReference type="SAM" id="SignalP"/>
    </source>
</evidence>
<evidence type="ECO:0008006" key="8">
    <source>
        <dbReference type="Google" id="ProtNLM"/>
    </source>
</evidence>
<dbReference type="InterPro" id="IPR051008">
    <property type="entry name" value="Telomere_Capping_Maintenance"/>
</dbReference>
<keyword evidence="3" id="KW-1133">Transmembrane helix</keyword>
<evidence type="ECO:0000256" key="4">
    <source>
        <dbReference type="ARBA" id="ARBA00023136"/>
    </source>
</evidence>
<dbReference type="InterPro" id="IPR016187">
    <property type="entry name" value="CTDL_fold"/>
</dbReference>
<proteinExistence type="predicted"/>
<dbReference type="GO" id="GO:0008081">
    <property type="term" value="F:phosphoric diester hydrolase activity"/>
    <property type="evidence" value="ECO:0007669"/>
    <property type="project" value="InterPro"/>
</dbReference>
<dbReference type="Pfam" id="PF26178">
    <property type="entry name" value="PI-PLC_cat"/>
    <property type="match status" value="1"/>
</dbReference>
<evidence type="ECO:0000256" key="1">
    <source>
        <dbReference type="ARBA" id="ARBA00004370"/>
    </source>
</evidence>
<gene>
    <name evidence="6" type="ORF">LAUMK142_01822</name>
</gene>
<dbReference type="Gene3D" id="3.20.20.190">
    <property type="entry name" value="Phosphatidylinositol (PI) phosphodiesterase"/>
    <property type="match status" value="1"/>
</dbReference>
<evidence type="ECO:0000256" key="3">
    <source>
        <dbReference type="ARBA" id="ARBA00022989"/>
    </source>
</evidence>
<evidence type="ECO:0000313" key="6">
    <source>
        <dbReference type="EMBL" id="VBA49306.1"/>
    </source>
</evidence>
<dbReference type="PROSITE" id="PS50007">
    <property type="entry name" value="PIPLC_X_DOMAIN"/>
    <property type="match status" value="1"/>
</dbReference>
<feature type="signal peptide" evidence="5">
    <location>
        <begin position="1"/>
        <end position="28"/>
    </location>
</feature>
<accession>A0A498QQE8</accession>
<dbReference type="OrthoDB" id="195526at2"/>
<keyword evidence="7" id="KW-1185">Reference proteome</keyword>
<dbReference type="PANTHER" id="PTHR35518">
    <property type="entry name" value="MAINTENANCE OF TELOMOERE CAPPING"/>
    <property type="match status" value="1"/>
</dbReference>
<sequence length="481" mass="51844">MPYTRRLQRAALASAVVLTLAMSAPAAADTDNQPIPPAPTAPCDAYSPVAFPCVGTGKFADAVAWECRRLPVSDRWCLLPLAHRVTQSATDAYLQSWVHRTAQFQYALQDSSSLHNAQWLGTHNSYNSLTEGFTLSHADSNQQLSLTQQLNIDMRSIELDLHYVPRLSQLGARAVVVCHGLSPAQGNLGCTNEPTFAHVLPEIATWLNAHPDQVIMLYLEDALQDAAGYASAVATMDSVLQRPNHTSLIYHPNPADTGPDGCVTLPLNVSRDQVRLLGAQVIIVSKCAPDWSADVFNWNPVEVESNKSSGYQPYPACDPNFSRTVYDTKIVRYYEDTTFLSSLADPTMPPVNPNALTPSKVQSMTNCGVQMFGFDQILPEDGRIQASLWSWAPDEPRANAGSCTLQRADGHWVAAPCTDVHPAACLNGSTWSVTAPVTYAAAPAACTAAGSTFDLPLSGYQNAQLNAVATAGGGAWIKHPI</sequence>
<dbReference type="SUPFAM" id="SSF51695">
    <property type="entry name" value="PLC-like phosphodiesterases"/>
    <property type="match status" value="1"/>
</dbReference>
<dbReference type="RefSeq" id="WP_036406079.1">
    <property type="nucleotide sequence ID" value="NZ_JAIENV010000035.1"/>
</dbReference>
<keyword evidence="5" id="KW-0732">Signal</keyword>
<evidence type="ECO:0000256" key="2">
    <source>
        <dbReference type="ARBA" id="ARBA00022692"/>
    </source>
</evidence>
<dbReference type="SUPFAM" id="SSF56436">
    <property type="entry name" value="C-type lectin-like"/>
    <property type="match status" value="1"/>
</dbReference>
<reference evidence="6 7" key="1">
    <citation type="submission" date="2018-09" db="EMBL/GenBank/DDBJ databases">
        <authorList>
            <person name="Tagini F."/>
        </authorList>
    </citation>
    <scope>NUCLEOTIDE SEQUENCE [LARGE SCALE GENOMIC DNA]</scope>
    <source>
        <strain evidence="6 7">MK142</strain>
    </source>
</reference>
<dbReference type="Proteomes" id="UP000268285">
    <property type="component" value="Unassembled WGS sequence"/>
</dbReference>
<dbReference type="PANTHER" id="PTHR35518:SF2">
    <property type="entry name" value="MAINTENANCE OF TELOMERE CAPPING PROTEIN 6"/>
    <property type="match status" value="1"/>
</dbReference>
<protein>
    <recommendedName>
        <fullName evidence="8">Phosphatidylinositol diacylglycerol-lyase</fullName>
    </recommendedName>
</protein>